<dbReference type="RefSeq" id="WP_259478394.1">
    <property type="nucleotide sequence ID" value="NZ_BAAAQY010000002.1"/>
</dbReference>
<organism evidence="2 3">
    <name type="scientific">Herbiconiux moechotypicola</name>
    <dbReference type="NCBI Taxonomy" id="637393"/>
    <lineage>
        <taxon>Bacteria</taxon>
        <taxon>Bacillati</taxon>
        <taxon>Actinomycetota</taxon>
        <taxon>Actinomycetes</taxon>
        <taxon>Micrococcales</taxon>
        <taxon>Microbacteriaceae</taxon>
        <taxon>Herbiconiux</taxon>
    </lineage>
</organism>
<evidence type="ECO:0000313" key="2">
    <source>
        <dbReference type="EMBL" id="GAA2225510.1"/>
    </source>
</evidence>
<accession>A0ABN3DAH4</accession>
<feature type="domain" description="UreE urease accessory N-terminal" evidence="1">
    <location>
        <begin position="16"/>
        <end position="78"/>
    </location>
</feature>
<evidence type="ECO:0000259" key="1">
    <source>
        <dbReference type="SMART" id="SM00988"/>
    </source>
</evidence>
<dbReference type="InterPro" id="IPR004029">
    <property type="entry name" value="UreE_N"/>
</dbReference>
<comment type="caution">
    <text evidence="2">The sequence shown here is derived from an EMBL/GenBank/DDBJ whole genome shotgun (WGS) entry which is preliminary data.</text>
</comment>
<keyword evidence="3" id="KW-1185">Reference proteome</keyword>
<dbReference type="SUPFAM" id="SSF69287">
    <property type="entry name" value="Urease metallochaperone UreE, N-terminal domain"/>
    <property type="match status" value="1"/>
</dbReference>
<dbReference type="EMBL" id="BAAAQY010000002">
    <property type="protein sequence ID" value="GAA2225510.1"/>
    <property type="molecule type" value="Genomic_DNA"/>
</dbReference>
<evidence type="ECO:0000313" key="3">
    <source>
        <dbReference type="Proteomes" id="UP001500929"/>
    </source>
</evidence>
<sequence>METFHAIVGHHSDEAVHDRLHELEHAGRVVTLVVPTKELGRRRFKATGSDGLEYGIALPRDQELRDGSVLLFEADRAVVVEAEEGETLLLRPTGLEGAIQLGWHAGHLHWRVRMEGDTMTVLLDAPREEYEVRIASWLESGAIEVVG</sequence>
<dbReference type="SMART" id="SM00988">
    <property type="entry name" value="UreE_N"/>
    <property type="match status" value="1"/>
</dbReference>
<dbReference type="Gene3D" id="2.60.260.20">
    <property type="entry name" value="Urease metallochaperone UreE, N-terminal domain"/>
    <property type="match status" value="1"/>
</dbReference>
<name>A0ABN3DAH4_9MICO</name>
<proteinExistence type="predicted"/>
<protein>
    <submittedName>
        <fullName evidence="2">Urease accessory protein UreE</fullName>
    </submittedName>
</protein>
<dbReference type="InterPro" id="IPR036118">
    <property type="entry name" value="UreE_N_sf"/>
</dbReference>
<reference evidence="3" key="1">
    <citation type="journal article" date="2019" name="Int. J. Syst. Evol. Microbiol.">
        <title>The Global Catalogue of Microorganisms (GCM) 10K type strain sequencing project: providing services to taxonomists for standard genome sequencing and annotation.</title>
        <authorList>
            <consortium name="The Broad Institute Genomics Platform"/>
            <consortium name="The Broad Institute Genome Sequencing Center for Infectious Disease"/>
            <person name="Wu L."/>
            <person name="Ma J."/>
        </authorList>
    </citation>
    <scope>NUCLEOTIDE SEQUENCE [LARGE SCALE GENOMIC DNA]</scope>
    <source>
        <strain evidence="3">JCM 16117</strain>
    </source>
</reference>
<dbReference type="Proteomes" id="UP001500929">
    <property type="component" value="Unassembled WGS sequence"/>
</dbReference>
<gene>
    <name evidence="2" type="primary">ureE</name>
    <name evidence="2" type="ORF">GCM10009851_06600</name>
</gene>
<dbReference type="Pfam" id="PF02814">
    <property type="entry name" value="UreE_N"/>
    <property type="match status" value="1"/>
</dbReference>